<protein>
    <recommendedName>
        <fullName evidence="2">CN hydrolase domain-containing protein</fullName>
    </recommendedName>
</protein>
<proteinExistence type="predicted"/>
<dbReference type="CDD" id="cd07585">
    <property type="entry name" value="nitrilase_7"/>
    <property type="match status" value="1"/>
</dbReference>
<keyword evidence="1" id="KW-0378">Hydrolase</keyword>
<accession>A0A381ZQX5</accession>
<dbReference type="InterPro" id="IPR036526">
    <property type="entry name" value="C-N_Hydrolase_sf"/>
</dbReference>
<dbReference type="PANTHER" id="PTHR43674">
    <property type="entry name" value="NITRILASE C965.09-RELATED"/>
    <property type="match status" value="1"/>
</dbReference>
<feature type="domain" description="CN hydrolase" evidence="2">
    <location>
        <begin position="4"/>
        <end position="278"/>
    </location>
</feature>
<dbReference type="PANTHER" id="PTHR43674:SF16">
    <property type="entry name" value="CARBON-NITROGEN FAMILY, PUTATIVE (AFU_ORTHOLOGUE AFUA_5G02350)-RELATED"/>
    <property type="match status" value="1"/>
</dbReference>
<sequence length="322" mass="35797">MNNLRAASVQFQHVPGDKEANLAIIRSFVAKASAGKVDLLVFPEMCLTGYWHVRNLPREEIDALAEPVPSGPSTEALLSLASEHGMTIGAGLIERGKDGDLYNTYVVAMPDGRTVSHRKLHTFISEHMNSGSEYTVFDLPDGTKAGILICYDCNLGENVRATALQGAEVLLAPHQTGGCDTPSPRCMGAIDLDLWERRSENTAAIETEFKGPKGREWLMKWLPARSHDNGIFLIFSNGVGRDDDEVRTGNAMILDPYGDVLAETWKAGDDMVVADLDPEVRKMCTGVRWIRSRRPELYDLLAERTGRERDIRHVRFTREDED</sequence>
<dbReference type="SUPFAM" id="SSF56317">
    <property type="entry name" value="Carbon-nitrogen hydrolase"/>
    <property type="match status" value="1"/>
</dbReference>
<name>A0A381ZQX5_9ZZZZ</name>
<dbReference type="Gene3D" id="3.60.110.10">
    <property type="entry name" value="Carbon-nitrogen hydrolase"/>
    <property type="match status" value="1"/>
</dbReference>
<dbReference type="InterPro" id="IPR050345">
    <property type="entry name" value="Aliph_Amidase/BUP"/>
</dbReference>
<gene>
    <name evidence="3" type="ORF">METZ01_LOCUS144126</name>
</gene>
<evidence type="ECO:0000313" key="3">
    <source>
        <dbReference type="EMBL" id="SVA91272.1"/>
    </source>
</evidence>
<dbReference type="PROSITE" id="PS50263">
    <property type="entry name" value="CN_HYDROLASE"/>
    <property type="match status" value="1"/>
</dbReference>
<dbReference type="InterPro" id="IPR003010">
    <property type="entry name" value="C-N_Hydrolase"/>
</dbReference>
<organism evidence="3">
    <name type="scientific">marine metagenome</name>
    <dbReference type="NCBI Taxonomy" id="408172"/>
    <lineage>
        <taxon>unclassified sequences</taxon>
        <taxon>metagenomes</taxon>
        <taxon>ecological metagenomes</taxon>
    </lineage>
</organism>
<dbReference type="GO" id="GO:0016811">
    <property type="term" value="F:hydrolase activity, acting on carbon-nitrogen (but not peptide) bonds, in linear amides"/>
    <property type="evidence" value="ECO:0007669"/>
    <property type="project" value="TreeGrafter"/>
</dbReference>
<dbReference type="Pfam" id="PF00795">
    <property type="entry name" value="CN_hydrolase"/>
    <property type="match status" value="1"/>
</dbReference>
<dbReference type="EMBL" id="UINC01022184">
    <property type="protein sequence ID" value="SVA91272.1"/>
    <property type="molecule type" value="Genomic_DNA"/>
</dbReference>
<evidence type="ECO:0000256" key="1">
    <source>
        <dbReference type="ARBA" id="ARBA00022801"/>
    </source>
</evidence>
<dbReference type="AlphaFoldDB" id="A0A381ZQX5"/>
<reference evidence="3" key="1">
    <citation type="submission" date="2018-05" db="EMBL/GenBank/DDBJ databases">
        <authorList>
            <person name="Lanie J.A."/>
            <person name="Ng W.-L."/>
            <person name="Kazmierczak K.M."/>
            <person name="Andrzejewski T.M."/>
            <person name="Davidsen T.M."/>
            <person name="Wayne K.J."/>
            <person name="Tettelin H."/>
            <person name="Glass J.I."/>
            <person name="Rusch D."/>
            <person name="Podicherti R."/>
            <person name="Tsui H.-C.T."/>
            <person name="Winkler M.E."/>
        </authorList>
    </citation>
    <scope>NUCLEOTIDE SEQUENCE</scope>
</reference>
<evidence type="ECO:0000259" key="2">
    <source>
        <dbReference type="PROSITE" id="PS50263"/>
    </source>
</evidence>